<dbReference type="EMBL" id="LCZJ02000037">
    <property type="protein sequence ID" value="KTD83896.1"/>
    <property type="molecule type" value="Genomic_DNA"/>
</dbReference>
<evidence type="ECO:0000313" key="8">
    <source>
        <dbReference type="Proteomes" id="UP000054709"/>
    </source>
</evidence>
<evidence type="ECO:0000256" key="4">
    <source>
        <dbReference type="ARBA" id="ARBA00022989"/>
    </source>
</evidence>
<evidence type="ECO:0000313" key="7">
    <source>
        <dbReference type="EMBL" id="KTD83896.1"/>
    </source>
</evidence>
<protein>
    <recommendedName>
        <fullName evidence="9">ATP synthase I</fullName>
    </recommendedName>
</protein>
<gene>
    <name evidence="7" type="ORF">UQ64_27375</name>
</gene>
<evidence type="ECO:0000256" key="2">
    <source>
        <dbReference type="ARBA" id="ARBA00022475"/>
    </source>
</evidence>
<organism evidence="7 8">
    <name type="scientific">Paenibacillus etheri</name>
    <dbReference type="NCBI Taxonomy" id="1306852"/>
    <lineage>
        <taxon>Bacteria</taxon>
        <taxon>Bacillati</taxon>
        <taxon>Bacillota</taxon>
        <taxon>Bacilli</taxon>
        <taxon>Bacillales</taxon>
        <taxon>Paenibacillaceae</taxon>
        <taxon>Paenibacillus</taxon>
    </lineage>
</organism>
<feature type="transmembrane region" description="Helical" evidence="6">
    <location>
        <begin position="12"/>
        <end position="29"/>
    </location>
</feature>
<dbReference type="Proteomes" id="UP000054709">
    <property type="component" value="Unassembled WGS sequence"/>
</dbReference>
<dbReference type="RefSeq" id="WP_060625976.1">
    <property type="nucleotide sequence ID" value="NZ_LCZJ02000037.1"/>
</dbReference>
<dbReference type="GO" id="GO:0005886">
    <property type="term" value="C:plasma membrane"/>
    <property type="evidence" value="ECO:0007669"/>
    <property type="project" value="UniProtKB-SubCell"/>
</dbReference>
<evidence type="ECO:0000256" key="1">
    <source>
        <dbReference type="ARBA" id="ARBA00004651"/>
    </source>
</evidence>
<comment type="caution">
    <text evidence="7">The sequence shown here is derived from an EMBL/GenBank/DDBJ whole genome shotgun (WGS) entry which is preliminary data.</text>
</comment>
<feature type="transmembrane region" description="Helical" evidence="6">
    <location>
        <begin position="35"/>
        <end position="54"/>
    </location>
</feature>
<keyword evidence="2" id="KW-1003">Cell membrane</keyword>
<dbReference type="Pfam" id="PF03899">
    <property type="entry name" value="ATP-synt_I"/>
    <property type="match status" value="1"/>
</dbReference>
<sequence length="125" mass="13712">MDNMTPMINTVTRVTLVLMAGLLMGWALHHETREFTLGMTLGLVAGLVNFRYLAVKVRRVTQSIASNEGNAFSLGFVTRISFAILVTMFAVKIEHFSLVATITGVFIPQLLAIPAGIYLSVKNKL</sequence>
<dbReference type="PANTHER" id="PTHR40035:SF1">
    <property type="entry name" value="ATP SYNTHASE PROTEIN I"/>
    <property type="match status" value="1"/>
</dbReference>
<name>A0A0W1ARI4_9BACL</name>
<keyword evidence="5 6" id="KW-0472">Membrane</keyword>
<dbReference type="PANTHER" id="PTHR40035">
    <property type="entry name" value="ATP SYNTHASE PROTEIN I"/>
    <property type="match status" value="1"/>
</dbReference>
<proteinExistence type="predicted"/>
<feature type="transmembrane region" description="Helical" evidence="6">
    <location>
        <begin position="74"/>
        <end position="91"/>
    </location>
</feature>
<keyword evidence="3 6" id="KW-0812">Transmembrane</keyword>
<evidence type="ECO:0000256" key="5">
    <source>
        <dbReference type="ARBA" id="ARBA00023136"/>
    </source>
</evidence>
<evidence type="ECO:0008006" key="9">
    <source>
        <dbReference type="Google" id="ProtNLM"/>
    </source>
</evidence>
<keyword evidence="8" id="KW-1185">Reference proteome</keyword>
<keyword evidence="4 6" id="KW-1133">Transmembrane helix</keyword>
<comment type="subcellular location">
    <subcellularLocation>
        <location evidence="1">Cell membrane</location>
        <topology evidence="1">Multi-pass membrane protein</topology>
    </subcellularLocation>
</comment>
<dbReference type="InterPro" id="IPR039072">
    <property type="entry name" value="ATP_synth_I_Bacilli"/>
</dbReference>
<dbReference type="OrthoDB" id="2678639at2"/>
<dbReference type="InterPro" id="IPR005598">
    <property type="entry name" value="ATP_synth_I"/>
</dbReference>
<reference evidence="7 8" key="1">
    <citation type="journal article" date="2015" name="Int. Biodeterior. Biodegradation">
        <title>Physiological and genetic screening methods for the isolation of methyl tert-butyl ether-degrading bacteria for bioremediation purposes.</title>
        <authorList>
            <person name="Guisado I.M."/>
            <person name="Purswani J."/>
            <person name="Gonzalez Lopez J."/>
            <person name="Pozo C."/>
        </authorList>
    </citation>
    <scope>NUCLEOTIDE SEQUENCE [LARGE SCALE GENOMIC DNA]</scope>
    <source>
        <strain evidence="7 8">SH7</strain>
    </source>
</reference>
<dbReference type="AlphaFoldDB" id="A0A0W1ARI4"/>
<evidence type="ECO:0000256" key="3">
    <source>
        <dbReference type="ARBA" id="ARBA00022692"/>
    </source>
</evidence>
<accession>A0A0W1ARI4</accession>
<evidence type="ECO:0000256" key="6">
    <source>
        <dbReference type="SAM" id="Phobius"/>
    </source>
</evidence>
<feature type="transmembrane region" description="Helical" evidence="6">
    <location>
        <begin position="97"/>
        <end position="121"/>
    </location>
</feature>